<dbReference type="PANTHER" id="PTHR23526:SF2">
    <property type="entry name" value="MAJOR FACILITATOR SUPERFAMILY (MFS) PROFILE DOMAIN-CONTAINING PROTEIN"/>
    <property type="match status" value="1"/>
</dbReference>
<proteinExistence type="predicted"/>
<feature type="transmembrane region" description="Helical" evidence="2">
    <location>
        <begin position="387"/>
        <end position="405"/>
    </location>
</feature>
<keyword evidence="2" id="KW-1133">Transmembrane helix</keyword>
<feature type="transmembrane region" description="Helical" evidence="2">
    <location>
        <begin position="362"/>
        <end position="381"/>
    </location>
</feature>
<evidence type="ECO:0000313" key="3">
    <source>
        <dbReference type="EMBL" id="MBL0385096.1"/>
    </source>
</evidence>
<evidence type="ECO:0000256" key="1">
    <source>
        <dbReference type="ARBA" id="ARBA00004651"/>
    </source>
</evidence>
<feature type="transmembrane region" description="Helical" evidence="2">
    <location>
        <begin position="231"/>
        <end position="257"/>
    </location>
</feature>
<feature type="transmembrane region" description="Helical" evidence="2">
    <location>
        <begin position="316"/>
        <end position="341"/>
    </location>
</feature>
<feature type="transmembrane region" description="Helical" evidence="2">
    <location>
        <begin position="93"/>
        <end position="111"/>
    </location>
</feature>
<keyword evidence="4" id="KW-1185">Reference proteome</keyword>
<keyword evidence="2" id="KW-0812">Transmembrane</keyword>
<dbReference type="InterPro" id="IPR036259">
    <property type="entry name" value="MFS_trans_sf"/>
</dbReference>
<dbReference type="Pfam" id="PF07690">
    <property type="entry name" value="MFS_1"/>
    <property type="match status" value="1"/>
</dbReference>
<comment type="subcellular location">
    <subcellularLocation>
        <location evidence="1">Cell membrane</location>
        <topology evidence="1">Multi-pass membrane protein</topology>
    </subcellularLocation>
</comment>
<protein>
    <submittedName>
        <fullName evidence="3">MFS transporter</fullName>
    </submittedName>
</protein>
<dbReference type="SUPFAM" id="SSF103473">
    <property type="entry name" value="MFS general substrate transporter"/>
    <property type="match status" value="1"/>
</dbReference>
<dbReference type="InterPro" id="IPR052528">
    <property type="entry name" value="Sugar_transport-like"/>
</dbReference>
<feature type="transmembrane region" description="Helical" evidence="2">
    <location>
        <begin position="181"/>
        <end position="203"/>
    </location>
</feature>
<dbReference type="PANTHER" id="PTHR23526">
    <property type="entry name" value="INTEGRAL MEMBRANE TRANSPORT PROTEIN-RELATED"/>
    <property type="match status" value="1"/>
</dbReference>
<feature type="transmembrane region" description="Helical" evidence="2">
    <location>
        <begin position="152"/>
        <end position="175"/>
    </location>
</feature>
<feature type="transmembrane region" description="Helical" evidence="2">
    <location>
        <begin position="263"/>
        <end position="281"/>
    </location>
</feature>
<dbReference type="InterPro" id="IPR011701">
    <property type="entry name" value="MFS"/>
</dbReference>
<sequence>MSCSRIKVSKTISVAWKKEASFVERESRLYLLMMALFTFGQAMSGLFINVFIWKLHSSFTLLAVYSMIYSLVVVLSFPLCAGLARRTSPMASLRLGILCFILTYALMLWLKEASGDFIWLIGFGIGMGSSFFAIGMHMQALDSTKDAGRDRFLYLGNLLNSIAGIAAPLVSGFLIDRFDGMTGYYFVFSVTLVWYLLAVAVSMKIKGKFVAKQSQLLNVWKNPTREWRGMYWITIGSGFVEGVYGTFLITMMGYAIVKNELSLGGIATFAAVVSMLTSFVLSKVSKPEYRLRIYVIGALLVCVSSIWLSAQMVFMALVFYTILSNVGMNLISTSFYAWTYASFEKDPDYEARRLDYVVIREIPLGVGRSLGLLVFLVLQYYVQGNVLAVSFAVFGSVFVLMIPLLRSIWTEKKKTPKPARV</sequence>
<organism evidence="3 4">
    <name type="scientific">Tumebacillus amylolyticus</name>
    <dbReference type="NCBI Taxonomy" id="2801339"/>
    <lineage>
        <taxon>Bacteria</taxon>
        <taxon>Bacillati</taxon>
        <taxon>Bacillota</taxon>
        <taxon>Bacilli</taxon>
        <taxon>Bacillales</taxon>
        <taxon>Alicyclobacillaceae</taxon>
        <taxon>Tumebacillus</taxon>
    </lineage>
</organism>
<comment type="caution">
    <text evidence="3">The sequence shown here is derived from an EMBL/GenBank/DDBJ whole genome shotgun (WGS) entry which is preliminary data.</text>
</comment>
<feature type="transmembrane region" description="Helical" evidence="2">
    <location>
        <begin position="293"/>
        <end position="310"/>
    </location>
</feature>
<dbReference type="CDD" id="cd06174">
    <property type="entry name" value="MFS"/>
    <property type="match status" value="1"/>
</dbReference>
<gene>
    <name evidence="3" type="ORF">JJB07_00430</name>
</gene>
<name>A0ABS1J4A0_9BACL</name>
<feature type="transmembrane region" description="Helical" evidence="2">
    <location>
        <begin position="59"/>
        <end position="81"/>
    </location>
</feature>
<keyword evidence="2" id="KW-0472">Membrane</keyword>
<reference evidence="3 4" key="1">
    <citation type="submission" date="2021-01" db="EMBL/GenBank/DDBJ databases">
        <title>Tumebacillus sp. strain ITR2 16S ribosomal RNA gene Genome sequencing and assembly.</title>
        <authorList>
            <person name="Kang M."/>
        </authorList>
    </citation>
    <scope>NUCLEOTIDE SEQUENCE [LARGE SCALE GENOMIC DNA]</scope>
    <source>
        <strain evidence="3 4">ITR2</strain>
    </source>
</reference>
<evidence type="ECO:0000313" key="4">
    <source>
        <dbReference type="Proteomes" id="UP000602284"/>
    </source>
</evidence>
<feature type="transmembrane region" description="Helical" evidence="2">
    <location>
        <begin position="29"/>
        <end position="53"/>
    </location>
</feature>
<dbReference type="Gene3D" id="1.20.1250.20">
    <property type="entry name" value="MFS general substrate transporter like domains"/>
    <property type="match status" value="1"/>
</dbReference>
<feature type="transmembrane region" description="Helical" evidence="2">
    <location>
        <begin position="117"/>
        <end position="140"/>
    </location>
</feature>
<dbReference type="RefSeq" id="WP_201630219.1">
    <property type="nucleotide sequence ID" value="NZ_JAEQNB010000001.1"/>
</dbReference>
<evidence type="ECO:0000256" key="2">
    <source>
        <dbReference type="SAM" id="Phobius"/>
    </source>
</evidence>
<dbReference type="EMBL" id="JAEQNB010000001">
    <property type="protein sequence ID" value="MBL0385096.1"/>
    <property type="molecule type" value="Genomic_DNA"/>
</dbReference>
<accession>A0ABS1J4A0</accession>
<dbReference type="Proteomes" id="UP000602284">
    <property type="component" value="Unassembled WGS sequence"/>
</dbReference>